<name>A0A7C2WI99_9BACT</name>
<feature type="domain" description="CAAX prenyl protease 2/Lysostaphin resistance protein A-like" evidence="2">
    <location>
        <begin position="114"/>
        <end position="201"/>
    </location>
</feature>
<dbReference type="GO" id="GO:0006508">
    <property type="term" value="P:proteolysis"/>
    <property type="evidence" value="ECO:0007669"/>
    <property type="project" value="UniProtKB-KW"/>
</dbReference>
<keyword evidence="1" id="KW-0812">Transmembrane</keyword>
<dbReference type="PANTHER" id="PTHR36435">
    <property type="entry name" value="SLR1288 PROTEIN"/>
    <property type="match status" value="1"/>
</dbReference>
<comment type="caution">
    <text evidence="3">The sequence shown here is derived from an EMBL/GenBank/DDBJ whole genome shotgun (WGS) entry which is preliminary data.</text>
</comment>
<dbReference type="AlphaFoldDB" id="A0A7C2WI99"/>
<feature type="transmembrane region" description="Helical" evidence="1">
    <location>
        <begin position="113"/>
        <end position="134"/>
    </location>
</feature>
<feature type="transmembrane region" description="Helical" evidence="1">
    <location>
        <begin position="16"/>
        <end position="35"/>
    </location>
</feature>
<evidence type="ECO:0000313" key="3">
    <source>
        <dbReference type="EMBL" id="HEX71386.1"/>
    </source>
</evidence>
<keyword evidence="3" id="KW-0378">Hydrolase</keyword>
<dbReference type="GO" id="GO:0004175">
    <property type="term" value="F:endopeptidase activity"/>
    <property type="evidence" value="ECO:0007669"/>
    <property type="project" value="UniProtKB-ARBA"/>
</dbReference>
<keyword evidence="3" id="KW-0645">Protease</keyword>
<organism evidence="3">
    <name type="scientific">Thermorudis sp</name>
    <dbReference type="NCBI Taxonomy" id="1969470"/>
    <lineage>
        <taxon>Bacteria</taxon>
        <taxon>Pseudomonadati</taxon>
        <taxon>Thermomicrobiota</taxon>
        <taxon>Thermomicrobia</taxon>
        <taxon>Thermomicrobia incertae sedis</taxon>
        <taxon>Thermorudis</taxon>
    </lineage>
</organism>
<dbReference type="GO" id="GO:0080120">
    <property type="term" value="P:CAAX-box protein maturation"/>
    <property type="evidence" value="ECO:0007669"/>
    <property type="project" value="UniProtKB-ARBA"/>
</dbReference>
<dbReference type="Pfam" id="PF02517">
    <property type="entry name" value="Rce1-like"/>
    <property type="match status" value="1"/>
</dbReference>
<gene>
    <name evidence="3" type="ORF">ENP13_09120</name>
</gene>
<sequence length="210" mass="22579">MLAIGQGVLPLLGVDLLVSLALSFVGMLGTTLWVVHRRKGTVAWLPLRDPRWRQRLPGALAIVLVMLVASELLTRGVDAALALLLEEELAASLVTTSQLVTGFLDGLARTDPLTFAAVLLIVAVIGPIAEEVYFRGLLFGSLMERKGARYAIGMSALYFALLHLHPVAVPAIFAIGLLLAWLVDRTDSLALPITLHVLNNTTALLIARYA</sequence>
<keyword evidence="3" id="KW-0482">Metalloprotease</keyword>
<keyword evidence="1" id="KW-0472">Membrane</keyword>
<accession>A0A7C2WI99</accession>
<reference evidence="3" key="1">
    <citation type="journal article" date="2020" name="mSystems">
        <title>Genome- and Community-Level Interaction Insights into Carbon Utilization and Element Cycling Functions of Hydrothermarchaeota in Hydrothermal Sediment.</title>
        <authorList>
            <person name="Zhou Z."/>
            <person name="Liu Y."/>
            <person name="Xu W."/>
            <person name="Pan J."/>
            <person name="Luo Z.H."/>
            <person name="Li M."/>
        </authorList>
    </citation>
    <scope>NUCLEOTIDE SEQUENCE [LARGE SCALE GENOMIC DNA]</scope>
    <source>
        <strain evidence="3">SpSt-192</strain>
    </source>
</reference>
<proteinExistence type="predicted"/>
<keyword evidence="1" id="KW-1133">Transmembrane helix</keyword>
<feature type="transmembrane region" description="Helical" evidence="1">
    <location>
        <begin position="155"/>
        <end position="183"/>
    </location>
</feature>
<feature type="transmembrane region" description="Helical" evidence="1">
    <location>
        <begin position="56"/>
        <end position="74"/>
    </location>
</feature>
<dbReference type="PANTHER" id="PTHR36435:SF1">
    <property type="entry name" value="CAAX AMINO TERMINAL PROTEASE FAMILY PROTEIN"/>
    <property type="match status" value="1"/>
</dbReference>
<evidence type="ECO:0000256" key="1">
    <source>
        <dbReference type="SAM" id="Phobius"/>
    </source>
</evidence>
<evidence type="ECO:0000259" key="2">
    <source>
        <dbReference type="Pfam" id="PF02517"/>
    </source>
</evidence>
<dbReference type="InterPro" id="IPR003675">
    <property type="entry name" value="Rce1/LyrA-like_dom"/>
</dbReference>
<protein>
    <submittedName>
        <fullName evidence="3">CPBP family intramembrane metalloprotease</fullName>
    </submittedName>
</protein>
<dbReference type="GO" id="GO:0008237">
    <property type="term" value="F:metallopeptidase activity"/>
    <property type="evidence" value="ECO:0007669"/>
    <property type="project" value="UniProtKB-KW"/>
</dbReference>
<dbReference type="InterPro" id="IPR052710">
    <property type="entry name" value="CAAX_protease"/>
</dbReference>
<dbReference type="EMBL" id="DSID01000689">
    <property type="protein sequence ID" value="HEX71386.1"/>
    <property type="molecule type" value="Genomic_DNA"/>
</dbReference>